<comment type="caution">
    <text evidence="1">The sequence shown here is derived from an EMBL/GenBank/DDBJ whole genome shotgun (WGS) entry which is preliminary data.</text>
</comment>
<reference evidence="1" key="2">
    <citation type="journal article" date="2021" name="PeerJ">
        <title>Extensive microbial diversity within the chicken gut microbiome revealed by metagenomics and culture.</title>
        <authorList>
            <person name="Gilroy R."/>
            <person name="Ravi A."/>
            <person name="Getino M."/>
            <person name="Pursley I."/>
            <person name="Horton D.L."/>
            <person name="Alikhan N.F."/>
            <person name="Baker D."/>
            <person name="Gharbi K."/>
            <person name="Hall N."/>
            <person name="Watson M."/>
            <person name="Adriaenssens E.M."/>
            <person name="Foster-Nyarko E."/>
            <person name="Jarju S."/>
            <person name="Secka A."/>
            <person name="Antonio M."/>
            <person name="Oren A."/>
            <person name="Chaudhuri R.R."/>
            <person name="La Ragione R."/>
            <person name="Hildebrand F."/>
            <person name="Pallen M.J."/>
        </authorList>
    </citation>
    <scope>NUCLEOTIDE SEQUENCE</scope>
    <source>
        <strain evidence="1">2889</strain>
    </source>
</reference>
<protein>
    <submittedName>
        <fullName evidence="1">Uncharacterized protein</fullName>
    </submittedName>
</protein>
<sequence>MKTENRALMLAPITLLITLFLAIPFAAKAQVNDLNTLSSQKEVREARQVNDWEEDPPKGTPGLYKNRFFTGGGLGLQFGTLTAVELAPTVGYIVHRMFRFGITVNFSYFRDAYFQPALSSYYWGGSFFIRFYPIRRLFIHAEIGGMNQPYGSNHERKWLAYPIAGIGYSQPLGNRVALTIRAMWNFNNDEYSIYGNPIIGIGCEVGL</sequence>
<name>A0A9D9H3M7_9BACT</name>
<accession>A0A9D9H3M7</accession>
<proteinExistence type="predicted"/>
<reference evidence="1" key="1">
    <citation type="submission" date="2020-10" db="EMBL/GenBank/DDBJ databases">
        <authorList>
            <person name="Gilroy R."/>
        </authorList>
    </citation>
    <scope>NUCLEOTIDE SEQUENCE</scope>
    <source>
        <strain evidence="1">2889</strain>
    </source>
</reference>
<gene>
    <name evidence="1" type="ORF">IAB08_09665</name>
</gene>
<evidence type="ECO:0000313" key="1">
    <source>
        <dbReference type="EMBL" id="MBO8433538.1"/>
    </source>
</evidence>
<dbReference type="AlphaFoldDB" id="A0A9D9H3M7"/>
<dbReference type="Proteomes" id="UP000823612">
    <property type="component" value="Unassembled WGS sequence"/>
</dbReference>
<organism evidence="1 2">
    <name type="scientific">Candidatus Pullibacteroides excrementavium</name>
    <dbReference type="NCBI Taxonomy" id="2840905"/>
    <lineage>
        <taxon>Bacteria</taxon>
        <taxon>Pseudomonadati</taxon>
        <taxon>Bacteroidota</taxon>
        <taxon>Bacteroidia</taxon>
        <taxon>Bacteroidales</taxon>
        <taxon>Candidatus Pullibacteroides</taxon>
    </lineage>
</organism>
<dbReference type="EMBL" id="JADIMZ010000147">
    <property type="protein sequence ID" value="MBO8433538.1"/>
    <property type="molecule type" value="Genomic_DNA"/>
</dbReference>
<evidence type="ECO:0000313" key="2">
    <source>
        <dbReference type="Proteomes" id="UP000823612"/>
    </source>
</evidence>